<protein>
    <submittedName>
        <fullName evidence="1">Uncharacterized protein</fullName>
    </submittedName>
</protein>
<proteinExistence type="predicted"/>
<comment type="caution">
    <text evidence="1">The sequence shown here is derived from an EMBL/GenBank/DDBJ whole genome shotgun (WGS) entry which is preliminary data.</text>
</comment>
<organism evidence="1 2">
    <name type="scientific">Rhizorhapis suberifaciens</name>
    <name type="common">corky root of lettuce</name>
    <dbReference type="NCBI Taxonomy" id="13656"/>
    <lineage>
        <taxon>Bacteria</taxon>
        <taxon>Pseudomonadati</taxon>
        <taxon>Pseudomonadota</taxon>
        <taxon>Alphaproteobacteria</taxon>
        <taxon>Sphingomonadales</taxon>
        <taxon>Sphingomonadaceae</taxon>
        <taxon>Rhizorhapis</taxon>
    </lineage>
</organism>
<accession>A0A840HXR5</accession>
<dbReference type="EMBL" id="JACHOV010000010">
    <property type="protein sequence ID" value="MBB4642387.1"/>
    <property type="molecule type" value="Genomic_DNA"/>
</dbReference>
<sequence>MANYPKCPICGAHGPTGTDYTWCACVLQMNDRRAQADDGLASCNCALRLSANLGRGE</sequence>
<dbReference type="AlphaFoldDB" id="A0A840HXR5"/>
<evidence type="ECO:0000313" key="2">
    <source>
        <dbReference type="Proteomes" id="UP000575068"/>
    </source>
</evidence>
<reference evidence="1 2" key="1">
    <citation type="submission" date="2020-08" db="EMBL/GenBank/DDBJ databases">
        <title>Genomic Encyclopedia of Type Strains, Phase IV (KMG-IV): sequencing the most valuable type-strain genomes for metagenomic binning, comparative biology and taxonomic classification.</title>
        <authorList>
            <person name="Goeker M."/>
        </authorList>
    </citation>
    <scope>NUCLEOTIDE SEQUENCE [LARGE SCALE GENOMIC DNA]</scope>
    <source>
        <strain evidence="1 2">DSM 7465</strain>
    </source>
</reference>
<name>A0A840HXR5_9SPHN</name>
<dbReference type="Proteomes" id="UP000575068">
    <property type="component" value="Unassembled WGS sequence"/>
</dbReference>
<evidence type="ECO:0000313" key="1">
    <source>
        <dbReference type="EMBL" id="MBB4642387.1"/>
    </source>
</evidence>
<gene>
    <name evidence="1" type="ORF">HNQ99_002712</name>
</gene>
<keyword evidence="2" id="KW-1185">Reference proteome</keyword>